<dbReference type="InterPro" id="IPR019656">
    <property type="entry name" value="Uncharacterised_Ycf34"/>
</dbReference>
<protein>
    <submittedName>
        <fullName evidence="1">Putative chloroplast protein Ycf34</fullName>
    </submittedName>
</protein>
<proteinExistence type="predicted"/>
<dbReference type="PATRIC" id="fig|1527444.3.peg.1165"/>
<gene>
    <name evidence="1" type="ORF">ucyna2_01219</name>
</gene>
<dbReference type="Proteomes" id="UP000028922">
    <property type="component" value="Unassembled WGS sequence"/>
</dbReference>
<name>A0A086CFK2_9CHRO</name>
<dbReference type="AlphaFoldDB" id="A0A086CFK2"/>
<dbReference type="STRING" id="1527444.ucyna2_01219"/>
<dbReference type="Pfam" id="PF10718">
    <property type="entry name" value="Ycf34"/>
    <property type="match status" value="1"/>
</dbReference>
<dbReference type="EMBL" id="JPSP01000020">
    <property type="protein sequence ID" value="KFF40966.1"/>
    <property type="molecule type" value="Genomic_DNA"/>
</dbReference>
<accession>A0A086CFK2</accession>
<dbReference type="eggNOG" id="ENOG5032S8W">
    <property type="taxonomic scope" value="Bacteria"/>
</dbReference>
<reference evidence="1 2" key="1">
    <citation type="submission" date="2014-08" db="EMBL/GenBank/DDBJ databases">
        <title>Comparative genomics reveals surprising divergence of two closely related strains of uncultivated UCYN-A cyanobacteria.</title>
        <authorList>
            <person name="Bombar D."/>
            <person name="Heller P."/>
            <person name="Sanchez-Baracaldo P."/>
            <person name="Carter B.J."/>
            <person name="Zert J.P."/>
        </authorList>
    </citation>
    <scope>NUCLEOTIDE SEQUENCE [LARGE SCALE GENOMIC DNA]</scope>
</reference>
<evidence type="ECO:0000313" key="1">
    <source>
        <dbReference type="EMBL" id="KFF40966.1"/>
    </source>
</evidence>
<comment type="caution">
    <text evidence="1">The sequence shown here is derived from an EMBL/GenBank/DDBJ whole genome shotgun (WGS) entry which is preliminary data.</text>
</comment>
<sequence length="82" mass="9545">MCICVNCHYVDVCQTYHAVEEQHQQSHLTDKPSFNPIQADINVNIRPKDEYIEIEWDIVSCKSFLEETGKWIRLCPGLPIPN</sequence>
<organism evidence="1 2">
    <name type="scientific">Candidatus Atelocyanobacterium thalassa isolate SIO64986</name>
    <dbReference type="NCBI Taxonomy" id="1527444"/>
    <lineage>
        <taxon>Bacteria</taxon>
        <taxon>Bacillati</taxon>
        <taxon>Cyanobacteriota</taxon>
        <taxon>Cyanophyceae</taxon>
        <taxon>Oscillatoriophycideae</taxon>
        <taxon>Chroococcales</taxon>
        <taxon>Aphanothecaceae</taxon>
        <taxon>Candidatus Atelocyanobacterium</taxon>
        <taxon>Candidatus Atelocyanobacterium thalassae</taxon>
    </lineage>
</organism>
<evidence type="ECO:0000313" key="2">
    <source>
        <dbReference type="Proteomes" id="UP000028922"/>
    </source>
</evidence>